<feature type="domain" description="G" evidence="6">
    <location>
        <begin position="391"/>
        <end position="445"/>
    </location>
</feature>
<dbReference type="InterPro" id="IPR043358">
    <property type="entry name" value="GNL1-like"/>
</dbReference>
<evidence type="ECO:0000313" key="7">
    <source>
        <dbReference type="EMBL" id="TNJ29516.1"/>
    </source>
</evidence>
<keyword evidence="3" id="KW-0378">Hydrolase</keyword>
<dbReference type="EMBL" id="VDLU01000001">
    <property type="protein sequence ID" value="TNJ29516.1"/>
    <property type="molecule type" value="Genomic_DNA"/>
</dbReference>
<dbReference type="OrthoDB" id="61815at2759"/>
<dbReference type="VEuPathDB" id="GiardiaDB:GMRT_11689"/>
<keyword evidence="8" id="KW-1185">Reference proteome</keyword>
<dbReference type="GO" id="GO:0005525">
    <property type="term" value="F:GTP binding"/>
    <property type="evidence" value="ECO:0007669"/>
    <property type="project" value="UniProtKB-KW"/>
</dbReference>
<keyword evidence="2" id="KW-0547">Nucleotide-binding</keyword>
<dbReference type="PANTHER" id="PTHR45709:SF2">
    <property type="entry name" value="LARGE SUBUNIT GTPASE 1 HOMOLOG"/>
    <property type="match status" value="1"/>
</dbReference>
<dbReference type="SUPFAM" id="SSF52540">
    <property type="entry name" value="P-loop containing nucleoside triphosphate hydrolases"/>
    <property type="match status" value="1"/>
</dbReference>
<organism evidence="7 8">
    <name type="scientific">Giardia muris</name>
    <dbReference type="NCBI Taxonomy" id="5742"/>
    <lineage>
        <taxon>Eukaryota</taxon>
        <taxon>Metamonada</taxon>
        <taxon>Diplomonadida</taxon>
        <taxon>Hexamitidae</taxon>
        <taxon>Giardiinae</taxon>
        <taxon>Giardia</taxon>
    </lineage>
</organism>
<dbReference type="PANTHER" id="PTHR45709">
    <property type="entry name" value="LARGE SUBUNIT GTPASE 1 HOMOLOG-RELATED"/>
    <property type="match status" value="1"/>
</dbReference>
<evidence type="ECO:0000256" key="2">
    <source>
        <dbReference type="ARBA" id="ARBA00022741"/>
    </source>
</evidence>
<dbReference type="Gene3D" id="3.40.50.300">
    <property type="entry name" value="P-loop containing nucleotide triphosphate hydrolases"/>
    <property type="match status" value="2"/>
</dbReference>
<feature type="compositionally biased region" description="Basic residues" evidence="5">
    <location>
        <begin position="1"/>
        <end position="17"/>
    </location>
</feature>
<dbReference type="Proteomes" id="UP000315496">
    <property type="component" value="Chromosome 1"/>
</dbReference>
<dbReference type="InterPro" id="IPR027417">
    <property type="entry name" value="P-loop_NTPase"/>
</dbReference>
<sequence length="573" mass="65472">MGKHRSSGAHSGGHRGNKNSGLGGALRNAQARDQEAAEARRQEGKESFDPHPGPLRSVTQETTFQEVVERAAFEQRAYADQNEAKLLNGMNFQAELIIVPTPNQVRYITDKRGLLRVPRRPPWHRSMTKEEIDAQEREAFNEWRKGLADLERDRVATLTPFEKNFDVWRQLWRVIERSDVVFQVIDCRHPLLFRSADLSRYTAEVSLAQKRPKRSLLVLNKADLVPLHVRKLWSQYFKANKVEHIYFSALREEALIKLMACNLRQEARESDEQERALRAGLQTLESVISEAETLSMTSDDHNDNDNDDNVEGFSGKKLQRYKLRQEFRSIAERLEREHDTLIKADDLDEPLPYDEEGGKLTFFTAKILSRSELLRVMELLVSEDDKPTVFGVAGYPNVGKSTLINVLAVETGIRTAVAATPGKTKHFQTIKLTPKMTLCDCPGLVFPSFTHCRSDLVCSGILSIDNERDYMAPVRLLAARIPARVFEKVYGLTLEEPDKFEVASMPVGVDPRERYATAEQVCDAYANKHGYMQTYGRTDRAKVSRIFLKDLFKGKLMWLSLPPRLASEHKYYF</sequence>
<comment type="caution">
    <text evidence="7">The sequence shown here is derived from an EMBL/GenBank/DDBJ whole genome shotgun (WGS) entry which is preliminary data.</text>
</comment>
<evidence type="ECO:0000313" key="8">
    <source>
        <dbReference type="Proteomes" id="UP000315496"/>
    </source>
</evidence>
<dbReference type="Pfam" id="PF01926">
    <property type="entry name" value="MMR_HSR1"/>
    <property type="match status" value="1"/>
</dbReference>
<feature type="compositionally biased region" description="Basic and acidic residues" evidence="5">
    <location>
        <begin position="30"/>
        <end position="49"/>
    </location>
</feature>
<proteinExistence type="predicted"/>
<name>A0A4Z1SUI1_GIAMU</name>
<evidence type="ECO:0000256" key="1">
    <source>
        <dbReference type="ARBA" id="ARBA00022490"/>
    </source>
</evidence>
<evidence type="ECO:0000256" key="5">
    <source>
        <dbReference type="SAM" id="MobiDB-lite"/>
    </source>
</evidence>
<dbReference type="AlphaFoldDB" id="A0A4Z1SUI1"/>
<dbReference type="GO" id="GO:0003924">
    <property type="term" value="F:GTPase activity"/>
    <property type="evidence" value="ECO:0007669"/>
    <property type="project" value="InterPro"/>
</dbReference>
<protein>
    <submittedName>
        <fullName evidence="7">GTP-binding protein</fullName>
    </submittedName>
</protein>
<gene>
    <name evidence="7" type="ORF">GMRT_11689</name>
</gene>
<dbReference type="GO" id="GO:0005829">
    <property type="term" value="C:cytosol"/>
    <property type="evidence" value="ECO:0007669"/>
    <property type="project" value="TreeGrafter"/>
</dbReference>
<keyword evidence="1" id="KW-0963">Cytoplasm</keyword>
<reference evidence="7 8" key="1">
    <citation type="submission" date="2019-05" db="EMBL/GenBank/DDBJ databases">
        <title>The compact genome of Giardia muris reveals important steps in the evolution of intestinal protozoan parasites.</title>
        <authorList>
            <person name="Xu F."/>
            <person name="Jimenez-Gonzalez A."/>
            <person name="Einarsson E."/>
            <person name="Astvaldsson A."/>
            <person name="Peirasmaki D."/>
            <person name="Eckmann L."/>
            <person name="Andersson J.O."/>
            <person name="Svard S.G."/>
            <person name="Jerlstrom-Hultqvist J."/>
        </authorList>
    </citation>
    <scope>NUCLEOTIDE SEQUENCE [LARGE SCALE GENOMIC DNA]</scope>
    <source>
        <strain evidence="7 8">Roberts-Thomson</strain>
    </source>
</reference>
<evidence type="ECO:0000256" key="4">
    <source>
        <dbReference type="ARBA" id="ARBA00023134"/>
    </source>
</evidence>
<dbReference type="InterPro" id="IPR006073">
    <property type="entry name" value="GTP-bd"/>
</dbReference>
<evidence type="ECO:0000259" key="6">
    <source>
        <dbReference type="Pfam" id="PF01926"/>
    </source>
</evidence>
<feature type="region of interest" description="Disordered" evidence="5">
    <location>
        <begin position="1"/>
        <end position="57"/>
    </location>
</feature>
<evidence type="ECO:0000256" key="3">
    <source>
        <dbReference type="ARBA" id="ARBA00022801"/>
    </source>
</evidence>
<accession>A0A4Z1SUI1</accession>
<keyword evidence="4" id="KW-0342">GTP-binding</keyword>